<dbReference type="GO" id="GO:0005737">
    <property type="term" value="C:cytoplasm"/>
    <property type="evidence" value="ECO:0007669"/>
    <property type="project" value="TreeGrafter"/>
</dbReference>
<evidence type="ECO:0000259" key="1">
    <source>
        <dbReference type="Pfam" id="PF13460"/>
    </source>
</evidence>
<proteinExistence type="predicted"/>
<dbReference type="PANTHER" id="PTHR48079">
    <property type="entry name" value="PROTEIN YEEZ"/>
    <property type="match status" value="1"/>
</dbReference>
<dbReference type="InterPro" id="IPR016040">
    <property type="entry name" value="NAD(P)-bd_dom"/>
</dbReference>
<dbReference type="InterPro" id="IPR051783">
    <property type="entry name" value="NAD(P)-dependent_oxidoreduct"/>
</dbReference>
<dbReference type="GO" id="GO:0004029">
    <property type="term" value="F:aldehyde dehydrogenase (NAD+) activity"/>
    <property type="evidence" value="ECO:0007669"/>
    <property type="project" value="TreeGrafter"/>
</dbReference>
<dbReference type="Gene3D" id="3.40.50.720">
    <property type="entry name" value="NAD(P)-binding Rossmann-like Domain"/>
    <property type="match status" value="1"/>
</dbReference>
<dbReference type="Pfam" id="PF13460">
    <property type="entry name" value="NAD_binding_10"/>
    <property type="match status" value="1"/>
</dbReference>
<name>A0A4Q8QAK6_9FLAO</name>
<dbReference type="Proteomes" id="UP000291981">
    <property type="component" value="Unassembled WGS sequence"/>
</dbReference>
<dbReference type="CDD" id="cd05266">
    <property type="entry name" value="SDR_a4"/>
    <property type="match status" value="1"/>
</dbReference>
<dbReference type="OrthoDB" id="751203at2"/>
<evidence type="ECO:0000313" key="3">
    <source>
        <dbReference type="Proteomes" id="UP000291981"/>
    </source>
</evidence>
<evidence type="ECO:0000313" key="2">
    <source>
        <dbReference type="EMBL" id="TAI47281.1"/>
    </source>
</evidence>
<keyword evidence="3" id="KW-1185">Reference proteome</keyword>
<dbReference type="PANTHER" id="PTHR48079:SF6">
    <property type="entry name" value="NAD(P)-BINDING DOMAIN-CONTAINING PROTEIN-RELATED"/>
    <property type="match status" value="1"/>
</dbReference>
<accession>A0A4Q8QAK6</accession>
<sequence length="269" mass="29960">MIRKIGVIGCGWLGLPLAKNLVKHKYEVHGSSTSPEKLPVLQNAGIIPYHLVLKPDRIEGKVQELLSQIHVLIINVPPKLRSGNSESYLEKMTRLHAQIKKSGVTRIIFVSSTSVYGNVNGTVTEKTQPRPITESGNQLLASESLFTNDSNLLTTVIRFGGLIGPNRHPITMLSKKTNLSNGSDPVNLIHLDDCILMIRTILKNNYWGEIFNGVYPLHPSKEEYYTQEARKRGLNPPQYAPGTKEKEGKVIESKSFLGKSHEFHTSIMS</sequence>
<dbReference type="SUPFAM" id="SSF51735">
    <property type="entry name" value="NAD(P)-binding Rossmann-fold domains"/>
    <property type="match status" value="1"/>
</dbReference>
<feature type="domain" description="NAD(P)-binding" evidence="1">
    <location>
        <begin position="11"/>
        <end position="182"/>
    </location>
</feature>
<reference evidence="2 3" key="1">
    <citation type="submission" date="2019-02" db="EMBL/GenBank/DDBJ databases">
        <title>Draft genome sequence of Muricauda sp. 176CP4-71.</title>
        <authorList>
            <person name="Park J.-S."/>
        </authorList>
    </citation>
    <scope>NUCLEOTIDE SEQUENCE [LARGE SCALE GENOMIC DNA]</scope>
    <source>
        <strain evidence="2 3">176CP4-71</strain>
    </source>
</reference>
<organism evidence="2 3">
    <name type="scientific">Flagellimonas allohymeniacidonis</name>
    <dbReference type="NCBI Taxonomy" id="2517819"/>
    <lineage>
        <taxon>Bacteria</taxon>
        <taxon>Pseudomonadati</taxon>
        <taxon>Bacteroidota</taxon>
        <taxon>Flavobacteriia</taxon>
        <taxon>Flavobacteriales</taxon>
        <taxon>Flavobacteriaceae</taxon>
        <taxon>Flagellimonas</taxon>
    </lineage>
</organism>
<dbReference type="InterPro" id="IPR036291">
    <property type="entry name" value="NAD(P)-bd_dom_sf"/>
</dbReference>
<gene>
    <name evidence="2" type="ORF">EW142_11400</name>
</gene>
<comment type="caution">
    <text evidence="2">The sequence shown here is derived from an EMBL/GenBank/DDBJ whole genome shotgun (WGS) entry which is preliminary data.</text>
</comment>
<dbReference type="EMBL" id="SGIU01000002">
    <property type="protein sequence ID" value="TAI47281.1"/>
    <property type="molecule type" value="Genomic_DNA"/>
</dbReference>
<dbReference type="AlphaFoldDB" id="A0A4Q8QAK6"/>
<dbReference type="RefSeq" id="WP_130613948.1">
    <property type="nucleotide sequence ID" value="NZ_SGIU01000002.1"/>
</dbReference>
<protein>
    <submittedName>
        <fullName evidence="2">SDR family oxidoreductase</fullName>
    </submittedName>
</protein>